<dbReference type="EMBL" id="BAABJX010000030">
    <property type="protein sequence ID" value="GAA4834659.1"/>
    <property type="molecule type" value="Genomic_DNA"/>
</dbReference>
<gene>
    <name evidence="1" type="ORF">GCM10023331_19850</name>
</gene>
<evidence type="ECO:0000313" key="2">
    <source>
        <dbReference type="Proteomes" id="UP001500298"/>
    </source>
</evidence>
<sequence length="245" mass="29433">MKKRVLLPDIRILHGLSKGEDRILSRLYRDYYTPAYYMLFHHDWEDAAIEALWQKVVTDMAQKLRREKWELPSNITLSSYLYSCMFWQSGVTPKEGFVHYEEICDIQKSETDFNSFDTEVQDFFERLPEEELELLEQVYGQQLDIPALAKRKGWTVVQIKESLEHLKEQIQEAFGEKKDQALSVFLRWRERQTILRRLLIFTLQVGDEPERQTAIERVAPDTPIRIHKKITFWERLKRYFLGEKK</sequence>
<evidence type="ECO:0000313" key="1">
    <source>
        <dbReference type="EMBL" id="GAA4834659.1"/>
    </source>
</evidence>
<dbReference type="Proteomes" id="UP001500298">
    <property type="component" value="Unassembled WGS sequence"/>
</dbReference>
<name>A0ABP9DFH7_9BACT</name>
<evidence type="ECO:0008006" key="3">
    <source>
        <dbReference type="Google" id="ProtNLM"/>
    </source>
</evidence>
<reference evidence="2" key="1">
    <citation type="journal article" date="2019" name="Int. J. Syst. Evol. Microbiol.">
        <title>The Global Catalogue of Microorganisms (GCM) 10K type strain sequencing project: providing services to taxonomists for standard genome sequencing and annotation.</title>
        <authorList>
            <consortium name="The Broad Institute Genomics Platform"/>
            <consortium name="The Broad Institute Genome Sequencing Center for Infectious Disease"/>
            <person name="Wu L."/>
            <person name="Ma J."/>
        </authorList>
    </citation>
    <scope>NUCLEOTIDE SEQUENCE [LARGE SCALE GENOMIC DNA]</scope>
    <source>
        <strain evidence="2">JCM 18326</strain>
    </source>
</reference>
<keyword evidence="2" id="KW-1185">Reference proteome</keyword>
<proteinExistence type="predicted"/>
<dbReference type="RefSeq" id="WP_345371414.1">
    <property type="nucleotide sequence ID" value="NZ_BAABJX010000030.1"/>
</dbReference>
<comment type="caution">
    <text evidence="1">The sequence shown here is derived from an EMBL/GenBank/DDBJ whole genome shotgun (WGS) entry which is preliminary data.</text>
</comment>
<protein>
    <recommendedName>
        <fullName evidence="3">Sigma-70 family RNA polymerase sigma factor</fullName>
    </recommendedName>
</protein>
<accession>A0ABP9DFH7</accession>
<organism evidence="1 2">
    <name type="scientific">Algivirga pacifica</name>
    <dbReference type="NCBI Taxonomy" id="1162670"/>
    <lineage>
        <taxon>Bacteria</taxon>
        <taxon>Pseudomonadati</taxon>
        <taxon>Bacteroidota</taxon>
        <taxon>Cytophagia</taxon>
        <taxon>Cytophagales</taxon>
        <taxon>Flammeovirgaceae</taxon>
        <taxon>Algivirga</taxon>
    </lineage>
</organism>